<dbReference type="EMBL" id="BK016060">
    <property type="protein sequence ID" value="DAF91735.1"/>
    <property type="molecule type" value="Genomic_DNA"/>
</dbReference>
<reference evidence="1" key="1">
    <citation type="journal article" date="2021" name="Proc. Natl. Acad. Sci. U.S.A.">
        <title>A Catalog of Tens of Thousands of Viruses from Human Metagenomes Reveals Hidden Associations with Chronic Diseases.</title>
        <authorList>
            <person name="Tisza M.J."/>
            <person name="Buck C.B."/>
        </authorList>
    </citation>
    <scope>NUCLEOTIDE SEQUENCE</scope>
    <source>
        <strain evidence="1">CtJfE44</strain>
    </source>
</reference>
<accession>A0A8S5UB63</accession>
<evidence type="ECO:0000313" key="1">
    <source>
        <dbReference type="EMBL" id="DAF91735.1"/>
    </source>
</evidence>
<name>A0A8S5UB63_9VIRU</name>
<organism evidence="1">
    <name type="scientific">Inoviridae sp. ctJfE44</name>
    <dbReference type="NCBI Taxonomy" id="2825779"/>
    <lineage>
        <taxon>Viruses</taxon>
        <taxon>Monodnaviria</taxon>
        <taxon>Loebvirae</taxon>
        <taxon>Hofneiviricota</taxon>
        <taxon>Faserviricetes</taxon>
        <taxon>Tubulavirales</taxon>
        <taxon>Inoviridae</taxon>
    </lineage>
</organism>
<proteinExistence type="predicted"/>
<protein>
    <submittedName>
        <fullName evidence="1">Uncharacterized protein</fullName>
    </submittedName>
</protein>
<sequence>MDKEYLIQLLRHLWCLNQNQKNGIPCCTIRINDFIVEYTNYQISDGFLILKFEDILIGFIDINDIYEIK</sequence>